<feature type="compositionally biased region" description="Basic and acidic residues" evidence="1">
    <location>
        <begin position="21"/>
        <end position="39"/>
    </location>
</feature>
<sequence>ASSDNIGESSNYKSGGTYGKFEYESKKVEKEKGYYTREQSEEETTEQENMVKETTGQEETPPSEVETNEMKIPSPAIYLTVLEEVLMPEEEEEFAIGEPKTDIDNLTEEE</sequence>
<feature type="region of interest" description="Disordered" evidence="1">
    <location>
        <begin position="90"/>
        <end position="110"/>
    </location>
</feature>
<organism evidence="2 3">
    <name type="scientific">Acaulospora morrowiae</name>
    <dbReference type="NCBI Taxonomy" id="94023"/>
    <lineage>
        <taxon>Eukaryota</taxon>
        <taxon>Fungi</taxon>
        <taxon>Fungi incertae sedis</taxon>
        <taxon>Mucoromycota</taxon>
        <taxon>Glomeromycotina</taxon>
        <taxon>Glomeromycetes</taxon>
        <taxon>Diversisporales</taxon>
        <taxon>Acaulosporaceae</taxon>
        <taxon>Acaulospora</taxon>
    </lineage>
</organism>
<evidence type="ECO:0000256" key="1">
    <source>
        <dbReference type="SAM" id="MobiDB-lite"/>
    </source>
</evidence>
<keyword evidence="3" id="KW-1185">Reference proteome</keyword>
<feature type="non-terminal residue" evidence="2">
    <location>
        <position position="1"/>
    </location>
</feature>
<proteinExistence type="predicted"/>
<dbReference type="AlphaFoldDB" id="A0A9N9GVD9"/>
<evidence type="ECO:0000313" key="2">
    <source>
        <dbReference type="EMBL" id="CAG8629280.1"/>
    </source>
</evidence>
<dbReference type="Proteomes" id="UP000789342">
    <property type="component" value="Unassembled WGS sequence"/>
</dbReference>
<feature type="region of interest" description="Disordered" evidence="1">
    <location>
        <begin position="1"/>
        <end position="72"/>
    </location>
</feature>
<accession>A0A9N9GVD9</accession>
<dbReference type="EMBL" id="CAJVPV010008325">
    <property type="protein sequence ID" value="CAG8629280.1"/>
    <property type="molecule type" value="Genomic_DNA"/>
</dbReference>
<name>A0A9N9GVD9_9GLOM</name>
<reference evidence="2" key="1">
    <citation type="submission" date="2021-06" db="EMBL/GenBank/DDBJ databases">
        <authorList>
            <person name="Kallberg Y."/>
            <person name="Tangrot J."/>
            <person name="Rosling A."/>
        </authorList>
    </citation>
    <scope>NUCLEOTIDE SEQUENCE</scope>
    <source>
        <strain evidence="2">CL551</strain>
    </source>
</reference>
<comment type="caution">
    <text evidence="2">The sequence shown here is derived from an EMBL/GenBank/DDBJ whole genome shotgun (WGS) entry which is preliminary data.</text>
</comment>
<evidence type="ECO:0000313" key="3">
    <source>
        <dbReference type="Proteomes" id="UP000789342"/>
    </source>
</evidence>
<gene>
    <name evidence="2" type="ORF">AMORRO_LOCUS9013</name>
</gene>
<protein>
    <submittedName>
        <fullName evidence="2">6117_t:CDS:1</fullName>
    </submittedName>
</protein>
<feature type="compositionally biased region" description="Polar residues" evidence="1">
    <location>
        <begin position="1"/>
        <end position="14"/>
    </location>
</feature>